<feature type="compositionally biased region" description="Low complexity" evidence="20">
    <location>
        <begin position="1084"/>
        <end position="1136"/>
    </location>
</feature>
<evidence type="ECO:0000256" key="16">
    <source>
        <dbReference type="ARBA" id="ARBA00037649"/>
    </source>
</evidence>
<comment type="subcellular location">
    <subcellularLocation>
        <location evidence="3">Cell membrane</location>
    </subcellularLocation>
    <subcellularLocation>
        <location evidence="2">Secreted</location>
        <location evidence="2">Cell wall</location>
    </subcellularLocation>
</comment>
<organism evidence="22 23">
    <name type="scientific">Phytophthora citrophthora</name>
    <dbReference type="NCBI Taxonomy" id="4793"/>
    <lineage>
        <taxon>Eukaryota</taxon>
        <taxon>Sar</taxon>
        <taxon>Stramenopiles</taxon>
        <taxon>Oomycota</taxon>
        <taxon>Peronosporomycetes</taxon>
        <taxon>Peronosporales</taxon>
        <taxon>Peronosporaceae</taxon>
        <taxon>Phytophthora</taxon>
    </lineage>
</organism>
<feature type="chain" id="PRO_5042107888" description="glucan endo-1,3-beta-D-glucosidase" evidence="21">
    <location>
        <begin position="25"/>
        <end position="1143"/>
    </location>
</feature>
<reference evidence="22" key="1">
    <citation type="submission" date="2023-08" db="EMBL/GenBank/DDBJ databases">
        <title>Reference Genome Resource for the Citrus Pathogen Phytophthora citrophthora.</title>
        <authorList>
            <person name="Moller H."/>
            <person name="Coetzee B."/>
            <person name="Rose L.J."/>
            <person name="Van Niekerk J.M."/>
        </authorList>
    </citation>
    <scope>NUCLEOTIDE SEQUENCE</scope>
    <source>
        <strain evidence="22">STE-U-9442</strain>
    </source>
</reference>
<keyword evidence="10" id="KW-0378">Hydrolase</keyword>
<evidence type="ECO:0000256" key="18">
    <source>
        <dbReference type="ARBA" id="ARBA00043078"/>
    </source>
</evidence>
<dbReference type="GO" id="GO:0071555">
    <property type="term" value="P:cell wall organization"/>
    <property type="evidence" value="ECO:0007669"/>
    <property type="project" value="UniProtKB-KW"/>
</dbReference>
<dbReference type="EC" id="3.2.1.39" evidence="5"/>
<evidence type="ECO:0000256" key="4">
    <source>
        <dbReference type="ARBA" id="ARBA00008773"/>
    </source>
</evidence>
<keyword evidence="6" id="KW-1003">Cell membrane</keyword>
<dbReference type="AlphaFoldDB" id="A0AAD9GXG7"/>
<evidence type="ECO:0000256" key="11">
    <source>
        <dbReference type="ARBA" id="ARBA00023136"/>
    </source>
</evidence>
<evidence type="ECO:0000256" key="10">
    <source>
        <dbReference type="ARBA" id="ARBA00022801"/>
    </source>
</evidence>
<evidence type="ECO:0000256" key="15">
    <source>
        <dbReference type="ARBA" id="ARBA00023326"/>
    </source>
</evidence>
<dbReference type="PANTHER" id="PTHR16631:SF17">
    <property type="entry name" value="GLUCAN ENDO-1,3-BETA-GLUCOSIDASE BTGC"/>
    <property type="match status" value="1"/>
</dbReference>
<evidence type="ECO:0000256" key="2">
    <source>
        <dbReference type="ARBA" id="ARBA00004191"/>
    </source>
</evidence>
<evidence type="ECO:0000256" key="1">
    <source>
        <dbReference type="ARBA" id="ARBA00000382"/>
    </source>
</evidence>
<keyword evidence="8" id="KW-0964">Secreted</keyword>
<evidence type="ECO:0000313" key="22">
    <source>
        <dbReference type="EMBL" id="KAK1946399.1"/>
    </source>
</evidence>
<evidence type="ECO:0000256" key="7">
    <source>
        <dbReference type="ARBA" id="ARBA00022512"/>
    </source>
</evidence>
<evidence type="ECO:0000256" key="5">
    <source>
        <dbReference type="ARBA" id="ARBA00012780"/>
    </source>
</evidence>
<dbReference type="InterPro" id="IPR050732">
    <property type="entry name" value="Beta-glucan_modifiers"/>
</dbReference>
<keyword evidence="9 21" id="KW-0732">Signal</keyword>
<dbReference type="Pfam" id="PF00332">
    <property type="entry name" value="Glyco_hydro_17"/>
    <property type="match status" value="3"/>
</dbReference>
<evidence type="ECO:0000256" key="3">
    <source>
        <dbReference type="ARBA" id="ARBA00004236"/>
    </source>
</evidence>
<feature type="signal peptide" evidence="21">
    <location>
        <begin position="1"/>
        <end position="24"/>
    </location>
</feature>
<comment type="catalytic activity">
    <reaction evidence="1">
        <text>Hydrolysis of (1-&gt;3)-beta-D-glucosidic linkages in (1-&gt;3)-beta-D-glucans.</text>
        <dbReference type="EC" id="3.2.1.39"/>
    </reaction>
</comment>
<dbReference type="GO" id="GO:0000272">
    <property type="term" value="P:polysaccharide catabolic process"/>
    <property type="evidence" value="ECO:0007669"/>
    <property type="project" value="UniProtKB-KW"/>
</dbReference>
<keyword evidence="15" id="KW-0624">Polysaccharide degradation</keyword>
<keyword evidence="13" id="KW-0119">Carbohydrate metabolism</keyword>
<evidence type="ECO:0000256" key="20">
    <source>
        <dbReference type="SAM" id="MobiDB-lite"/>
    </source>
</evidence>
<evidence type="ECO:0000256" key="8">
    <source>
        <dbReference type="ARBA" id="ARBA00022525"/>
    </source>
</evidence>
<evidence type="ECO:0000256" key="12">
    <source>
        <dbReference type="ARBA" id="ARBA00023180"/>
    </source>
</evidence>
<dbReference type="InterPro" id="IPR017853">
    <property type="entry name" value="GH"/>
</dbReference>
<feature type="region of interest" description="Disordered" evidence="20">
    <location>
        <begin position="1084"/>
        <end position="1143"/>
    </location>
</feature>
<name>A0AAD9GXG7_9STRA</name>
<keyword evidence="7" id="KW-0134">Cell wall</keyword>
<comment type="similarity">
    <text evidence="4 19">Belongs to the glycosyl hydrolase 17 family.</text>
</comment>
<feature type="region of interest" description="Disordered" evidence="20">
    <location>
        <begin position="759"/>
        <end position="778"/>
    </location>
</feature>
<feature type="compositionally biased region" description="Polar residues" evidence="20">
    <location>
        <begin position="363"/>
        <end position="372"/>
    </location>
</feature>
<evidence type="ECO:0000256" key="6">
    <source>
        <dbReference type="ARBA" id="ARBA00022475"/>
    </source>
</evidence>
<feature type="compositionally biased region" description="Low complexity" evidence="20">
    <location>
        <begin position="339"/>
        <end position="348"/>
    </location>
</feature>
<dbReference type="GO" id="GO:0042973">
    <property type="term" value="F:glucan endo-1,3-beta-D-glucosidase activity"/>
    <property type="evidence" value="ECO:0007669"/>
    <property type="project" value="UniProtKB-EC"/>
</dbReference>
<evidence type="ECO:0000256" key="17">
    <source>
        <dbReference type="ARBA" id="ARBA00042373"/>
    </source>
</evidence>
<keyword evidence="11" id="KW-0472">Membrane</keyword>
<dbReference type="Proteomes" id="UP001259832">
    <property type="component" value="Unassembled WGS sequence"/>
</dbReference>
<feature type="region of interest" description="Disordered" evidence="20">
    <location>
        <begin position="697"/>
        <end position="717"/>
    </location>
</feature>
<feature type="compositionally biased region" description="Low complexity" evidence="20">
    <location>
        <begin position="697"/>
        <end position="713"/>
    </location>
</feature>
<evidence type="ECO:0000256" key="13">
    <source>
        <dbReference type="ARBA" id="ARBA00023277"/>
    </source>
</evidence>
<gene>
    <name evidence="22" type="ORF">P3T76_001952</name>
</gene>
<keyword evidence="12" id="KW-0325">Glycoprotein</keyword>
<feature type="compositionally biased region" description="Polar residues" evidence="20">
    <location>
        <begin position="320"/>
        <end position="338"/>
    </location>
</feature>
<feature type="region of interest" description="Disordered" evidence="20">
    <location>
        <begin position="320"/>
        <end position="372"/>
    </location>
</feature>
<dbReference type="GO" id="GO:0005886">
    <property type="term" value="C:plasma membrane"/>
    <property type="evidence" value="ECO:0007669"/>
    <property type="project" value="UniProtKB-SubCell"/>
</dbReference>
<dbReference type="SUPFAM" id="SSF51445">
    <property type="entry name" value="(Trans)glycosidases"/>
    <property type="match status" value="3"/>
</dbReference>
<evidence type="ECO:0000256" key="19">
    <source>
        <dbReference type="RuleBase" id="RU004335"/>
    </source>
</evidence>
<comment type="caution">
    <text evidence="22">The sequence shown here is derived from an EMBL/GenBank/DDBJ whole genome shotgun (WGS) entry which is preliminary data.</text>
</comment>
<dbReference type="InterPro" id="IPR000490">
    <property type="entry name" value="Glyco_hydro_17"/>
</dbReference>
<evidence type="ECO:0000313" key="23">
    <source>
        <dbReference type="Proteomes" id="UP001259832"/>
    </source>
</evidence>
<evidence type="ECO:0000256" key="21">
    <source>
        <dbReference type="SAM" id="SignalP"/>
    </source>
</evidence>
<keyword evidence="14" id="KW-0961">Cell wall biogenesis/degradation</keyword>
<feature type="compositionally biased region" description="Low complexity" evidence="20">
    <location>
        <begin position="759"/>
        <end position="777"/>
    </location>
</feature>
<accession>A0AAD9GXG7</accession>
<sequence length="1143" mass="121863">MLSFKILGAFAAFTSTFLIPPTAAQNFCIHGINYNPRMGPDWAPVNQRCKSVDSIKADMETLVHVTHSVRLYGLGDCDQSSTVIPAAISAGLTVSLGLWVSEDDAVFEAEFLKLQALIQQNAGIFSSGSVVDIHVGSEAIYRKEVTAAKNIENLQRVKALLQAYNLEPIPVTIAEIGDVYLANPELTDAVDFIQANGFPFWERIVVDNAVAYFESRMEPLFQQALARDKKVVIGETGWASGGDSLRASEASPVNAAHYFYDFFYMAKQKNVEFYYFEGFDESWKTGTTNDTVEGYFGLFTEDRTLKPEIAVLSLGGSCTGTNEEASAPGSNSNGVYTPSNSGSSESGSAYTPGTVNPDDNESGGATTMPPTTNPDECHCKMVHVTGTSSILAVAALVATSVESVAFHCPGINYNIRAGPDWAAAEDKCKPASQMTRELEILKSYTNVLRLYSLTDCNQATAVVPAAIEAGFQLELGLWVDSYNTSYAAEKEAFATLLSTGIVHSGNIKGIHVGSEAIYRGDVDYSTAVSHLKEIRQMCTDNSGAADVPLTITDVGNTYLKYPSLIDEVDYVSANLFPFWDKVVPAKAASYFLSTYTRLVDLAAEYEGDKAVVIGETGWATNGSDARASEATPENSARYFHDFYQQAQEQNITYYYFSAFDESWKGTDTVEAYFGLLYEDGEMKPTIAELELDDEMAASTAGSTTASASASAGSTEEDTIATVTANSEVGATVDTASEETDASLSTVDLALEAADEIVAGESTASTETDTSEETPASAGADTTTAFAEEANESTDSCTGINYNIRAGPDWAAADVKCKPTSQIASELALLKGVTDSIRLYSLTDCDQATAVVPAAIEAGLKIELGMWVDSSASSFEAEKAAFQKLLETGVVTADNIVGIHVGSEAVYRKDVTATVAISHLEEIRTLCKANSAASSIPLTIADIGDTYSAYPEMIEAVDYVSANYFPFWEKVDVDGAADQFYTRFSALVKTANTYSKEVVIGETGWASDGVGAGASPASAANAAKYFYDFYTIATEKDLTYYYFSAFDEPWKLATLEANETVEAYFGLFTHEGVLKDTIAAKFDNSTSSTGDSGSSTVTNGGAGAGTTSLTGASTTTTTGDATQDGKDGTSVSTSTTTSHKDCAM</sequence>
<dbReference type="Gene3D" id="3.20.20.80">
    <property type="entry name" value="Glycosidases"/>
    <property type="match status" value="3"/>
</dbReference>
<dbReference type="PANTHER" id="PTHR16631">
    <property type="entry name" value="GLUCAN 1,3-BETA-GLUCOSIDASE"/>
    <property type="match status" value="1"/>
</dbReference>
<dbReference type="EMBL" id="JASMQC010000003">
    <property type="protein sequence ID" value="KAK1946399.1"/>
    <property type="molecule type" value="Genomic_DNA"/>
</dbReference>
<protein>
    <recommendedName>
        <fullName evidence="5">glucan endo-1,3-beta-D-glucosidase</fullName>
        <ecNumber evidence="5">3.2.1.39</ecNumber>
    </recommendedName>
    <alternativeName>
        <fullName evidence="18">Endo-1,3-beta-glucanase btgC</fullName>
    </alternativeName>
    <alternativeName>
        <fullName evidence="17">Laminarinase btgC</fullName>
    </alternativeName>
</protein>
<evidence type="ECO:0000256" key="14">
    <source>
        <dbReference type="ARBA" id="ARBA00023316"/>
    </source>
</evidence>
<comment type="function">
    <text evidence="16">Glucanases play a role in cell expansion during growth, in cell-cell fusion during mating, and in spore release during sporulation. This enzyme may be involved in beta-glucan degradation. Active on laminarin and lichenan.</text>
</comment>
<proteinExistence type="inferred from homology"/>
<keyword evidence="23" id="KW-1185">Reference proteome</keyword>
<evidence type="ECO:0000256" key="9">
    <source>
        <dbReference type="ARBA" id="ARBA00022729"/>
    </source>
</evidence>